<proteinExistence type="predicted"/>
<accession>A0A653CIJ0</accession>
<dbReference type="AlphaFoldDB" id="A0A653CIJ0"/>
<reference evidence="1 2" key="1">
    <citation type="submission" date="2019-01" db="EMBL/GenBank/DDBJ databases">
        <authorList>
            <person name="Sayadi A."/>
        </authorList>
    </citation>
    <scope>NUCLEOTIDE SEQUENCE [LARGE SCALE GENOMIC DNA]</scope>
</reference>
<gene>
    <name evidence="1" type="ORF">CALMAC_LOCUS9306</name>
</gene>
<dbReference type="Proteomes" id="UP000410492">
    <property type="component" value="Unassembled WGS sequence"/>
</dbReference>
<dbReference type="EMBL" id="CAACVG010007904">
    <property type="protein sequence ID" value="VEN47583.1"/>
    <property type="molecule type" value="Genomic_DNA"/>
</dbReference>
<protein>
    <submittedName>
        <fullName evidence="1">Uncharacterized protein</fullName>
    </submittedName>
</protein>
<sequence>MTMTDDIMTDDIMTVLITLMSRLPCTRHVTLLAAQMSGKISNSNNIPTGARISEI</sequence>
<evidence type="ECO:0000313" key="2">
    <source>
        <dbReference type="Proteomes" id="UP000410492"/>
    </source>
</evidence>
<name>A0A653CIJ0_CALMS</name>
<organism evidence="1 2">
    <name type="scientific">Callosobruchus maculatus</name>
    <name type="common">Southern cowpea weevil</name>
    <name type="synonym">Pulse bruchid</name>
    <dbReference type="NCBI Taxonomy" id="64391"/>
    <lineage>
        <taxon>Eukaryota</taxon>
        <taxon>Metazoa</taxon>
        <taxon>Ecdysozoa</taxon>
        <taxon>Arthropoda</taxon>
        <taxon>Hexapoda</taxon>
        <taxon>Insecta</taxon>
        <taxon>Pterygota</taxon>
        <taxon>Neoptera</taxon>
        <taxon>Endopterygota</taxon>
        <taxon>Coleoptera</taxon>
        <taxon>Polyphaga</taxon>
        <taxon>Cucujiformia</taxon>
        <taxon>Chrysomeloidea</taxon>
        <taxon>Chrysomelidae</taxon>
        <taxon>Bruchinae</taxon>
        <taxon>Bruchini</taxon>
        <taxon>Callosobruchus</taxon>
    </lineage>
</organism>
<evidence type="ECO:0000313" key="1">
    <source>
        <dbReference type="EMBL" id="VEN47583.1"/>
    </source>
</evidence>
<keyword evidence="2" id="KW-1185">Reference proteome</keyword>